<dbReference type="GO" id="GO:0005525">
    <property type="term" value="F:GTP binding"/>
    <property type="evidence" value="ECO:0007669"/>
    <property type="project" value="UniProtKB-KW"/>
</dbReference>
<sequence>MPLTLVLLTSIGKPSQIRRLEDLIGFRRYPMECKVVVVGDSKCGKSALVHRFANDNFLTMYTPTDFERCSVDHLVGDYSVRLTIWDTSGAAAYDTVRPLCYKDARAFLLCFDLSSQMSLHNTLKKWLQEIRSHSEAPIILCGCQSDTRDEVKHPVTYEQATAVSRQMNATGYVETSAKNEEGVTDVFELCALAALGKSRFASLVRRHAPHLKKHLRTHHQHKTCTIM</sequence>
<dbReference type="NCBIfam" id="TIGR00231">
    <property type="entry name" value="small_GTP"/>
    <property type="match status" value="1"/>
</dbReference>
<reference evidence="3" key="1">
    <citation type="submission" date="2020-07" db="EMBL/GenBank/DDBJ databases">
        <title>Multicomponent nature underlies the extraordinary mechanical properties of spider dragline silk.</title>
        <authorList>
            <person name="Kono N."/>
            <person name="Nakamura H."/>
            <person name="Mori M."/>
            <person name="Yoshida Y."/>
            <person name="Ohtoshi R."/>
            <person name="Malay A.D."/>
            <person name="Moran D.A.P."/>
            <person name="Tomita M."/>
            <person name="Numata K."/>
            <person name="Arakawa K."/>
        </authorList>
    </citation>
    <scope>NUCLEOTIDE SEQUENCE</scope>
</reference>
<dbReference type="PRINTS" id="PR00449">
    <property type="entry name" value="RASTRNSFRMNG"/>
</dbReference>
<evidence type="ECO:0000313" key="4">
    <source>
        <dbReference type="Proteomes" id="UP000887116"/>
    </source>
</evidence>
<dbReference type="PROSITE" id="PS51421">
    <property type="entry name" value="RAS"/>
    <property type="match status" value="1"/>
</dbReference>
<name>A0A8X6L656_TRICU</name>
<dbReference type="InterPro" id="IPR003578">
    <property type="entry name" value="Small_GTPase_Rho"/>
</dbReference>
<keyword evidence="4" id="KW-1185">Reference proteome</keyword>
<dbReference type="SMART" id="SM00175">
    <property type="entry name" value="RAB"/>
    <property type="match status" value="1"/>
</dbReference>
<dbReference type="GO" id="GO:0003006">
    <property type="term" value="P:developmental process involved in reproduction"/>
    <property type="evidence" value="ECO:0007669"/>
    <property type="project" value="UniProtKB-ARBA"/>
</dbReference>
<gene>
    <name evidence="3" type="primary">RND3</name>
    <name evidence="3" type="ORF">TNCT_118031</name>
</gene>
<dbReference type="GO" id="GO:0022412">
    <property type="term" value="P:cellular process involved in reproduction in multicellular organism"/>
    <property type="evidence" value="ECO:0007669"/>
    <property type="project" value="UniProtKB-ARBA"/>
</dbReference>
<dbReference type="FunFam" id="3.40.50.300:FF:001447">
    <property type="entry name" value="Ras-related protein Rab-1B"/>
    <property type="match status" value="1"/>
</dbReference>
<dbReference type="GO" id="GO:0007264">
    <property type="term" value="P:small GTPase-mediated signal transduction"/>
    <property type="evidence" value="ECO:0007669"/>
    <property type="project" value="InterPro"/>
</dbReference>
<protein>
    <submittedName>
        <fullName evidence="3">Rho-related GTP-binding protein RhoE</fullName>
    </submittedName>
</protein>
<evidence type="ECO:0000256" key="2">
    <source>
        <dbReference type="ARBA" id="ARBA00023134"/>
    </source>
</evidence>
<dbReference type="Proteomes" id="UP000887116">
    <property type="component" value="Unassembled WGS sequence"/>
</dbReference>
<comment type="caution">
    <text evidence="3">The sequence shown here is derived from an EMBL/GenBank/DDBJ whole genome shotgun (WGS) entry which is preliminary data.</text>
</comment>
<evidence type="ECO:0000256" key="1">
    <source>
        <dbReference type="ARBA" id="ARBA00022741"/>
    </source>
</evidence>
<dbReference type="GO" id="GO:0035099">
    <property type="term" value="P:hemocyte migration"/>
    <property type="evidence" value="ECO:0007669"/>
    <property type="project" value="UniProtKB-ARBA"/>
</dbReference>
<dbReference type="InterPro" id="IPR001806">
    <property type="entry name" value="Small_GTPase"/>
</dbReference>
<dbReference type="InterPro" id="IPR005225">
    <property type="entry name" value="Small_GTP-bd"/>
</dbReference>
<dbReference type="CDD" id="cd00157">
    <property type="entry name" value="Rho"/>
    <property type="match status" value="1"/>
</dbReference>
<dbReference type="PROSITE" id="PS51420">
    <property type="entry name" value="RHO"/>
    <property type="match status" value="1"/>
</dbReference>
<dbReference type="OrthoDB" id="8830751at2759"/>
<dbReference type="GO" id="GO:0001667">
    <property type="term" value="P:ameboidal-type cell migration"/>
    <property type="evidence" value="ECO:0007669"/>
    <property type="project" value="UniProtKB-ARBA"/>
</dbReference>
<keyword evidence="1" id="KW-0547">Nucleotide-binding</keyword>
<proteinExistence type="predicted"/>
<dbReference type="SUPFAM" id="SSF52540">
    <property type="entry name" value="P-loop containing nucleoside triphosphate hydrolases"/>
    <property type="match status" value="1"/>
</dbReference>
<organism evidence="3 4">
    <name type="scientific">Trichonephila clavata</name>
    <name type="common">Joro spider</name>
    <name type="synonym">Nephila clavata</name>
    <dbReference type="NCBI Taxonomy" id="2740835"/>
    <lineage>
        <taxon>Eukaryota</taxon>
        <taxon>Metazoa</taxon>
        <taxon>Ecdysozoa</taxon>
        <taxon>Arthropoda</taxon>
        <taxon>Chelicerata</taxon>
        <taxon>Arachnida</taxon>
        <taxon>Araneae</taxon>
        <taxon>Araneomorphae</taxon>
        <taxon>Entelegynae</taxon>
        <taxon>Araneoidea</taxon>
        <taxon>Nephilidae</taxon>
        <taxon>Trichonephila</taxon>
    </lineage>
</organism>
<dbReference type="PANTHER" id="PTHR24072">
    <property type="entry name" value="RHO FAMILY GTPASE"/>
    <property type="match status" value="1"/>
</dbReference>
<dbReference type="AlphaFoldDB" id="A0A8X6L656"/>
<dbReference type="PROSITE" id="PS51419">
    <property type="entry name" value="RAB"/>
    <property type="match status" value="1"/>
</dbReference>
<evidence type="ECO:0000313" key="3">
    <source>
        <dbReference type="EMBL" id="GFQ97924.1"/>
    </source>
</evidence>
<keyword evidence="2" id="KW-0342">GTP-binding</keyword>
<dbReference type="EMBL" id="BMAO01014900">
    <property type="protein sequence ID" value="GFQ97924.1"/>
    <property type="molecule type" value="Genomic_DNA"/>
</dbReference>
<dbReference type="GO" id="GO:0003924">
    <property type="term" value="F:GTPase activity"/>
    <property type="evidence" value="ECO:0007669"/>
    <property type="project" value="InterPro"/>
</dbReference>
<dbReference type="GO" id="GO:0035006">
    <property type="term" value="P:melanization defense response"/>
    <property type="evidence" value="ECO:0007669"/>
    <property type="project" value="UniProtKB-ARBA"/>
</dbReference>
<dbReference type="Pfam" id="PF00071">
    <property type="entry name" value="Ras"/>
    <property type="match status" value="1"/>
</dbReference>
<dbReference type="InterPro" id="IPR027417">
    <property type="entry name" value="P-loop_NTPase"/>
</dbReference>
<dbReference type="SMART" id="SM00174">
    <property type="entry name" value="RHO"/>
    <property type="match status" value="1"/>
</dbReference>
<accession>A0A8X6L656</accession>
<dbReference type="Gene3D" id="3.40.50.300">
    <property type="entry name" value="P-loop containing nucleotide triphosphate hydrolases"/>
    <property type="match status" value="1"/>
</dbReference>
<dbReference type="SMART" id="SM00173">
    <property type="entry name" value="RAS"/>
    <property type="match status" value="1"/>
</dbReference>